<organism evidence="2 3">
    <name type="scientific">Kaistella pullorum</name>
    <dbReference type="NCBI Taxonomy" id="2763074"/>
    <lineage>
        <taxon>Bacteria</taxon>
        <taxon>Pseudomonadati</taxon>
        <taxon>Bacteroidota</taxon>
        <taxon>Flavobacteriia</taxon>
        <taxon>Flavobacteriales</taxon>
        <taxon>Weeksellaceae</taxon>
        <taxon>Chryseobacterium group</taxon>
        <taxon>Kaistella</taxon>
    </lineage>
</organism>
<dbReference type="EMBL" id="JACSPS010000001">
    <property type="protein sequence ID" value="MBD8016910.1"/>
    <property type="molecule type" value="Genomic_DNA"/>
</dbReference>
<comment type="caution">
    <text evidence="2">The sequence shown here is derived from an EMBL/GenBank/DDBJ whole genome shotgun (WGS) entry which is preliminary data.</text>
</comment>
<name>A0ABR8WIS0_9FLAO</name>
<dbReference type="PROSITE" id="PS50889">
    <property type="entry name" value="S4"/>
    <property type="match status" value="1"/>
</dbReference>
<keyword evidence="3" id="KW-1185">Reference proteome</keyword>
<evidence type="ECO:0000256" key="1">
    <source>
        <dbReference type="PROSITE-ProRule" id="PRU00182"/>
    </source>
</evidence>
<evidence type="ECO:0000313" key="2">
    <source>
        <dbReference type="EMBL" id="MBD8016910.1"/>
    </source>
</evidence>
<keyword evidence="1" id="KW-0694">RNA-binding</keyword>
<gene>
    <name evidence="2" type="ORF">H9628_00325</name>
</gene>
<evidence type="ECO:0000313" key="3">
    <source>
        <dbReference type="Proteomes" id="UP000626242"/>
    </source>
</evidence>
<reference evidence="2 3" key="1">
    <citation type="submission" date="2020-08" db="EMBL/GenBank/DDBJ databases">
        <title>A Genomic Blueprint of the Chicken Gut Microbiome.</title>
        <authorList>
            <person name="Gilroy R."/>
            <person name="Ravi A."/>
            <person name="Getino M."/>
            <person name="Pursley I."/>
            <person name="Horton D.L."/>
            <person name="Alikhan N.-F."/>
            <person name="Baker D."/>
            <person name="Gharbi K."/>
            <person name="Hall N."/>
            <person name="Watson M."/>
            <person name="Adriaenssens E.M."/>
            <person name="Foster-Nyarko E."/>
            <person name="Jarju S."/>
            <person name="Secka A."/>
            <person name="Antonio M."/>
            <person name="Oren A."/>
            <person name="Chaudhuri R."/>
            <person name="La Ragione R.M."/>
            <person name="Hildebrand F."/>
            <person name="Pallen M.J."/>
        </authorList>
    </citation>
    <scope>NUCLEOTIDE SEQUENCE [LARGE SCALE GENOMIC DNA]</scope>
    <source>
        <strain evidence="2 3">Sa1CVA4</strain>
    </source>
</reference>
<dbReference type="PROSITE" id="PS51257">
    <property type="entry name" value="PROKAR_LIPOPROTEIN"/>
    <property type="match status" value="1"/>
</dbReference>
<dbReference type="RefSeq" id="WP_251832127.1">
    <property type="nucleotide sequence ID" value="NZ_JACSPS010000001.1"/>
</dbReference>
<accession>A0ABR8WIS0</accession>
<evidence type="ECO:0008006" key="4">
    <source>
        <dbReference type="Google" id="ProtNLM"/>
    </source>
</evidence>
<protein>
    <recommendedName>
        <fullName evidence="4">Lipoprotein</fullName>
    </recommendedName>
</protein>
<proteinExistence type="predicted"/>
<dbReference type="Proteomes" id="UP000626242">
    <property type="component" value="Unassembled WGS sequence"/>
</dbReference>
<sequence length="168" mass="19117">MKILSFLILSCFLIGCKPEKSSQTIVSAEQLRIDSINAQRRKWNDSIAIRNQQNIFKDESGSHRLTFSSDGVAPFSGNIKFEKTYRDTYSVSGNAAAGRNKVSVNGEIIKVSERHLNFDGEIRQKINGKTFVRNKKTTFLNEGTGNFYRLQNKVNSDGFIDYIDIYFK</sequence>